<evidence type="ECO:0000256" key="4">
    <source>
        <dbReference type="ARBA" id="ARBA00012448"/>
    </source>
</evidence>
<evidence type="ECO:0000256" key="1">
    <source>
        <dbReference type="ARBA" id="ARBA00003217"/>
    </source>
</evidence>
<dbReference type="GO" id="GO:0009002">
    <property type="term" value="F:serine-type D-Ala-D-Ala carboxypeptidase activity"/>
    <property type="evidence" value="ECO:0007669"/>
    <property type="project" value="UniProtKB-EC"/>
</dbReference>
<reference evidence="16 17" key="1">
    <citation type="journal article" date="2011" name="J. Bacteriol.">
        <title>Complete genome sequence of Polymorphum gilvum SL003B-26A1T, a crude oil-degrading bacterium from oil-polluted saline soil.</title>
        <authorList>
            <person name="Li S.G."/>
            <person name="Tang Y.Q."/>
            <person name="Nie Y."/>
            <person name="Cai M."/>
            <person name="Wu X.L."/>
        </authorList>
    </citation>
    <scope>NUCLEOTIDE SEQUENCE [LARGE SCALE GENOMIC DNA]</scope>
    <source>
        <strain evidence="17">LMG 25793 / CGMCC 1.9160 / SL003B-26A1</strain>
    </source>
</reference>
<comment type="catalytic activity">
    <reaction evidence="12">
        <text>Preferential cleavage: (Ac)2-L-Lys-D-Ala-|-D-Ala. Also transpeptidation of peptidyl-alanyl moieties that are N-acyl substituents of D-alanine.</text>
        <dbReference type="EC" id="3.4.16.4"/>
    </reaction>
</comment>
<keyword evidence="5 16" id="KW-0121">Carboxypeptidase</keyword>
<dbReference type="SMART" id="SM00936">
    <property type="entry name" value="PBP5_C"/>
    <property type="match status" value="1"/>
</dbReference>
<evidence type="ECO:0000256" key="6">
    <source>
        <dbReference type="ARBA" id="ARBA00022670"/>
    </source>
</evidence>
<comment type="function">
    <text evidence="1">Removes C-terminal D-alanyl residues from sugar-peptide cell wall precursors.</text>
</comment>
<evidence type="ECO:0000256" key="3">
    <source>
        <dbReference type="ARBA" id="ARBA00007164"/>
    </source>
</evidence>
<protein>
    <recommendedName>
        <fullName evidence="4">serine-type D-Ala-D-Ala carboxypeptidase</fullName>
        <ecNumber evidence="4">3.4.16.4</ecNumber>
    </recommendedName>
</protein>
<feature type="signal peptide" evidence="14">
    <location>
        <begin position="1"/>
        <end position="29"/>
    </location>
</feature>
<dbReference type="KEGG" id="pgv:SL003B_2279"/>
<dbReference type="SUPFAM" id="SSF69189">
    <property type="entry name" value="Penicillin-binding protein associated domain"/>
    <property type="match status" value="1"/>
</dbReference>
<evidence type="ECO:0000256" key="10">
    <source>
        <dbReference type="ARBA" id="ARBA00022984"/>
    </source>
</evidence>
<organism evidence="16 17">
    <name type="scientific">Polymorphum gilvum (strain LMG 25793 / CGMCC 1.9160 / SL003B-26A1)</name>
    <dbReference type="NCBI Taxonomy" id="991905"/>
    <lineage>
        <taxon>Bacteria</taxon>
        <taxon>Pseudomonadati</taxon>
        <taxon>Pseudomonadota</taxon>
        <taxon>Alphaproteobacteria</taxon>
        <taxon>Rhodobacterales</taxon>
        <taxon>Paracoccaceae</taxon>
        <taxon>Polymorphum</taxon>
    </lineage>
</organism>
<dbReference type="Proteomes" id="UP000008130">
    <property type="component" value="Chromosome"/>
</dbReference>
<keyword evidence="11" id="KW-0961">Cell wall biogenesis/degradation</keyword>
<keyword evidence="6" id="KW-0645">Protease</keyword>
<keyword evidence="17" id="KW-1185">Reference proteome</keyword>
<feature type="domain" description="Peptidase S11 D-Ala-D-Ala carboxypeptidase A C-terminal" evidence="15">
    <location>
        <begin position="283"/>
        <end position="374"/>
    </location>
</feature>
<dbReference type="Pfam" id="PF00768">
    <property type="entry name" value="Peptidase_S11"/>
    <property type="match status" value="1"/>
</dbReference>
<evidence type="ECO:0000259" key="15">
    <source>
        <dbReference type="SMART" id="SM00936"/>
    </source>
</evidence>
<dbReference type="InterPro" id="IPR001967">
    <property type="entry name" value="Peptidase_S11_N"/>
</dbReference>
<dbReference type="PANTHER" id="PTHR21581">
    <property type="entry name" value="D-ALANYL-D-ALANINE CARBOXYPEPTIDASE"/>
    <property type="match status" value="1"/>
</dbReference>
<gene>
    <name evidence="16" type="primary">dac</name>
    <name evidence="16" type="ordered locus">SL003B_2279</name>
</gene>
<feature type="chain" id="PRO_5003283951" description="serine-type D-Ala-D-Ala carboxypeptidase" evidence="14">
    <location>
        <begin position="30"/>
        <end position="393"/>
    </location>
</feature>
<dbReference type="Gene3D" id="3.40.710.10">
    <property type="entry name" value="DD-peptidase/beta-lactamase superfamily"/>
    <property type="match status" value="1"/>
</dbReference>
<dbReference type="InterPro" id="IPR012907">
    <property type="entry name" value="Peptidase_S11_C"/>
</dbReference>
<dbReference type="PANTHER" id="PTHR21581:SF6">
    <property type="entry name" value="TRAFFICKING PROTEIN PARTICLE COMPLEX SUBUNIT 12"/>
    <property type="match status" value="1"/>
</dbReference>
<dbReference type="SUPFAM" id="SSF56601">
    <property type="entry name" value="beta-lactamase/transpeptidase-like"/>
    <property type="match status" value="1"/>
</dbReference>
<keyword evidence="7 14" id="KW-0732">Signal</keyword>
<dbReference type="RefSeq" id="WP_013653019.1">
    <property type="nucleotide sequence ID" value="NC_015259.1"/>
</dbReference>
<dbReference type="Gene3D" id="2.60.410.10">
    <property type="entry name" value="D-Ala-D-Ala carboxypeptidase, C-terminal domain"/>
    <property type="match status" value="1"/>
</dbReference>
<dbReference type="GO" id="GO:0006508">
    <property type="term" value="P:proteolysis"/>
    <property type="evidence" value="ECO:0007669"/>
    <property type="project" value="UniProtKB-KW"/>
</dbReference>
<comment type="similarity">
    <text evidence="3 13">Belongs to the peptidase S11 family.</text>
</comment>
<keyword evidence="10" id="KW-0573">Peptidoglycan synthesis</keyword>
<dbReference type="GO" id="GO:0009252">
    <property type="term" value="P:peptidoglycan biosynthetic process"/>
    <property type="evidence" value="ECO:0007669"/>
    <property type="project" value="UniProtKB-UniPathway"/>
</dbReference>
<evidence type="ECO:0000256" key="8">
    <source>
        <dbReference type="ARBA" id="ARBA00022801"/>
    </source>
</evidence>
<evidence type="ECO:0000256" key="11">
    <source>
        <dbReference type="ARBA" id="ARBA00023316"/>
    </source>
</evidence>
<dbReference type="InterPro" id="IPR015956">
    <property type="entry name" value="Peniciliin-bd_prot_C_sf"/>
</dbReference>
<dbReference type="STRING" id="991905.SL003B_2279"/>
<accession>F2IZX8</accession>
<evidence type="ECO:0000256" key="12">
    <source>
        <dbReference type="ARBA" id="ARBA00034000"/>
    </source>
</evidence>
<dbReference type="EMBL" id="CP002568">
    <property type="protein sequence ID" value="ADZ70704.1"/>
    <property type="molecule type" value="Genomic_DNA"/>
</dbReference>
<dbReference type="eggNOG" id="COG1686">
    <property type="taxonomic scope" value="Bacteria"/>
</dbReference>
<dbReference type="UniPathway" id="UPA00219"/>
<evidence type="ECO:0000256" key="7">
    <source>
        <dbReference type="ARBA" id="ARBA00022729"/>
    </source>
</evidence>
<dbReference type="GO" id="GO:0071555">
    <property type="term" value="P:cell wall organization"/>
    <property type="evidence" value="ECO:0007669"/>
    <property type="project" value="UniProtKB-KW"/>
</dbReference>
<evidence type="ECO:0000256" key="9">
    <source>
        <dbReference type="ARBA" id="ARBA00022960"/>
    </source>
</evidence>
<dbReference type="OrthoDB" id="9795979at2"/>
<keyword evidence="8" id="KW-0378">Hydrolase</keyword>
<dbReference type="Pfam" id="PF07943">
    <property type="entry name" value="PBP5_C"/>
    <property type="match status" value="1"/>
</dbReference>
<dbReference type="InterPro" id="IPR018044">
    <property type="entry name" value="Peptidase_S11"/>
</dbReference>
<dbReference type="HOGENOM" id="CLU_027070_8_1_5"/>
<evidence type="ECO:0000313" key="17">
    <source>
        <dbReference type="Proteomes" id="UP000008130"/>
    </source>
</evidence>
<evidence type="ECO:0000256" key="2">
    <source>
        <dbReference type="ARBA" id="ARBA00004752"/>
    </source>
</evidence>
<evidence type="ECO:0000256" key="13">
    <source>
        <dbReference type="RuleBase" id="RU004016"/>
    </source>
</evidence>
<comment type="pathway">
    <text evidence="2">Cell wall biogenesis; peptidoglycan biosynthesis.</text>
</comment>
<dbReference type="EC" id="3.4.16.4" evidence="4"/>
<dbReference type="InterPro" id="IPR012338">
    <property type="entry name" value="Beta-lactam/transpept-like"/>
</dbReference>
<dbReference type="GO" id="GO:0008360">
    <property type="term" value="P:regulation of cell shape"/>
    <property type="evidence" value="ECO:0007669"/>
    <property type="project" value="UniProtKB-KW"/>
</dbReference>
<dbReference type="PRINTS" id="PR00725">
    <property type="entry name" value="DADACBPTASE1"/>
</dbReference>
<dbReference type="PATRIC" id="fig|991905.3.peg.2335"/>
<dbReference type="InterPro" id="IPR037167">
    <property type="entry name" value="Peptidase_S11_C_sf"/>
</dbReference>
<name>F2IZX8_POLGS</name>
<evidence type="ECO:0000313" key="16">
    <source>
        <dbReference type="EMBL" id="ADZ70704.1"/>
    </source>
</evidence>
<evidence type="ECO:0000256" key="5">
    <source>
        <dbReference type="ARBA" id="ARBA00022645"/>
    </source>
</evidence>
<keyword evidence="9" id="KW-0133">Cell shape</keyword>
<evidence type="ECO:0000256" key="14">
    <source>
        <dbReference type="SAM" id="SignalP"/>
    </source>
</evidence>
<sequence>MTETNQVRGRGRLAGALLVLALVVLPAFAAAADVLETRARSAFLIDHSSRTVLYAKAPDEAFAPGSLAKVMTAAVVFDALKSGEVFEETLFKVSEHAWRTGGAPSRTSTMFAAVRSEIPVADLLRGLLVHNANDAAIVLAEGLAGSETAFAQRMTALATRIGMISSRFANPTGFEDPGNRTTARDMARLAAYILDTHRTRYELFSLPEFTWNRIFQRNKNPLLGEIRGLDGLGAGLSQADGYSGLASVERDGRRVIAVIAGLDTDKMRLAALRDLVEGAWEAFQVQILFGRGEPVASARVYGGETGSVPLVAKDPIAVLLPVGGNRDYRLRAVYSGPFVAPVVAGAPAGELRVLAADNSVVYSAPLVTGAEVARGTLSRRSLDGVVELLFGWF</sequence>
<proteinExistence type="inferred from homology"/>
<dbReference type="AlphaFoldDB" id="F2IZX8"/>